<proteinExistence type="predicted"/>
<accession>A0A8E0RQT8</accession>
<dbReference type="EMBL" id="LUCM01010386">
    <property type="protein sequence ID" value="KAA0185551.1"/>
    <property type="molecule type" value="Genomic_DNA"/>
</dbReference>
<sequence>MKLSHVSVWFCNCVLLMCWTSLAHAMVTQPPELTSDTTSVRSNALERIVLVNSTSVPFYHLVYYFTQETMRNQPQVYDLNIAHFLYYTHMYFAWMQVEPSLSVVAVSDSPKNTKLHGANMALPIHALASLYAPGNITNVLAFVRRCYDYVRTKNQLGEYPQSFVSTLRTAETNEINRKLIAEITRAFLHRADPGAYHLLWEDQNVMDTFLKNLGYTKSMCGTDLPESSSTACNWGQLGVNTASSRNLCIYLLVKSTSASRSTS</sequence>
<feature type="signal peptide" evidence="1">
    <location>
        <begin position="1"/>
        <end position="25"/>
    </location>
</feature>
<comment type="caution">
    <text evidence="2">The sequence shown here is derived from an EMBL/GenBank/DDBJ whole genome shotgun (WGS) entry which is preliminary data.</text>
</comment>
<protein>
    <submittedName>
        <fullName evidence="2">Uncharacterized protein</fullName>
    </submittedName>
</protein>
<dbReference type="Proteomes" id="UP000728185">
    <property type="component" value="Unassembled WGS sequence"/>
</dbReference>
<organism evidence="2 3">
    <name type="scientific">Fasciolopsis buskii</name>
    <dbReference type="NCBI Taxonomy" id="27845"/>
    <lineage>
        <taxon>Eukaryota</taxon>
        <taxon>Metazoa</taxon>
        <taxon>Spiralia</taxon>
        <taxon>Lophotrochozoa</taxon>
        <taxon>Platyhelminthes</taxon>
        <taxon>Trematoda</taxon>
        <taxon>Digenea</taxon>
        <taxon>Plagiorchiida</taxon>
        <taxon>Echinostomata</taxon>
        <taxon>Echinostomatoidea</taxon>
        <taxon>Fasciolidae</taxon>
        <taxon>Fasciolopsis</taxon>
    </lineage>
</organism>
<evidence type="ECO:0000313" key="3">
    <source>
        <dbReference type="Proteomes" id="UP000728185"/>
    </source>
</evidence>
<keyword evidence="3" id="KW-1185">Reference proteome</keyword>
<dbReference type="AlphaFoldDB" id="A0A8E0RQT8"/>
<name>A0A8E0RQT8_9TREM</name>
<keyword evidence="1" id="KW-0732">Signal</keyword>
<evidence type="ECO:0000256" key="1">
    <source>
        <dbReference type="SAM" id="SignalP"/>
    </source>
</evidence>
<feature type="chain" id="PRO_5034391124" evidence="1">
    <location>
        <begin position="26"/>
        <end position="263"/>
    </location>
</feature>
<gene>
    <name evidence="2" type="ORF">FBUS_06023</name>
</gene>
<reference evidence="2" key="1">
    <citation type="submission" date="2019-05" db="EMBL/GenBank/DDBJ databases">
        <title>Annotation for the trematode Fasciolopsis buski.</title>
        <authorList>
            <person name="Choi Y.-J."/>
        </authorList>
    </citation>
    <scope>NUCLEOTIDE SEQUENCE</scope>
    <source>
        <strain evidence="2">HT</strain>
        <tissue evidence="2">Whole worm</tissue>
    </source>
</reference>
<evidence type="ECO:0000313" key="2">
    <source>
        <dbReference type="EMBL" id="KAA0185551.1"/>
    </source>
</evidence>
<dbReference type="OrthoDB" id="6247845at2759"/>